<sequence length="117" mass="13033">MSCQRVYADTSFANESWIVPLKKDDEDAQSATVILSQIDDREVTSTQTVLEKDRESTDNMRFMVAMASCSNLKRKILVSKEIEPPVREVVQVIPAASTASKREVKKRSRTTGATLPA</sequence>
<dbReference type="AlphaFoldDB" id="A0A803P6J8"/>
<protein>
    <submittedName>
        <fullName evidence="2">Uncharacterized protein</fullName>
    </submittedName>
</protein>
<name>A0A803P6J8_CANSA</name>
<reference evidence="2" key="1">
    <citation type="submission" date="2018-11" db="EMBL/GenBank/DDBJ databases">
        <authorList>
            <person name="Grassa J C."/>
        </authorList>
    </citation>
    <scope>NUCLEOTIDE SEQUENCE [LARGE SCALE GENOMIC DNA]</scope>
</reference>
<organism evidence="2 3">
    <name type="scientific">Cannabis sativa</name>
    <name type="common">Hemp</name>
    <name type="synonym">Marijuana</name>
    <dbReference type="NCBI Taxonomy" id="3483"/>
    <lineage>
        <taxon>Eukaryota</taxon>
        <taxon>Viridiplantae</taxon>
        <taxon>Streptophyta</taxon>
        <taxon>Embryophyta</taxon>
        <taxon>Tracheophyta</taxon>
        <taxon>Spermatophyta</taxon>
        <taxon>Magnoliopsida</taxon>
        <taxon>eudicotyledons</taxon>
        <taxon>Gunneridae</taxon>
        <taxon>Pentapetalae</taxon>
        <taxon>rosids</taxon>
        <taxon>fabids</taxon>
        <taxon>Rosales</taxon>
        <taxon>Cannabaceae</taxon>
        <taxon>Cannabis</taxon>
    </lineage>
</organism>
<evidence type="ECO:0000313" key="3">
    <source>
        <dbReference type="Proteomes" id="UP000596661"/>
    </source>
</evidence>
<proteinExistence type="predicted"/>
<evidence type="ECO:0000313" key="2">
    <source>
        <dbReference type="EnsemblPlants" id="cds.evm.model.03.1762"/>
    </source>
</evidence>
<keyword evidence="3" id="KW-1185">Reference proteome</keyword>
<dbReference type="Proteomes" id="UP000596661">
    <property type="component" value="Chromosome 3"/>
</dbReference>
<feature type="region of interest" description="Disordered" evidence="1">
    <location>
        <begin position="98"/>
        <end position="117"/>
    </location>
</feature>
<dbReference type="EMBL" id="UZAU01000331">
    <property type="status" value="NOT_ANNOTATED_CDS"/>
    <property type="molecule type" value="Genomic_DNA"/>
</dbReference>
<dbReference type="EnsemblPlants" id="evm.model.03.1762">
    <property type="protein sequence ID" value="cds.evm.model.03.1762"/>
    <property type="gene ID" value="evm.TU.03.1762"/>
</dbReference>
<reference evidence="2" key="2">
    <citation type="submission" date="2021-03" db="UniProtKB">
        <authorList>
            <consortium name="EnsemblPlants"/>
        </authorList>
    </citation>
    <scope>IDENTIFICATION</scope>
</reference>
<dbReference type="Gramene" id="evm.model.03.1762">
    <property type="protein sequence ID" value="cds.evm.model.03.1762"/>
    <property type="gene ID" value="evm.TU.03.1762"/>
</dbReference>
<accession>A0A803P6J8</accession>
<evidence type="ECO:0000256" key="1">
    <source>
        <dbReference type="SAM" id="MobiDB-lite"/>
    </source>
</evidence>